<dbReference type="PROSITE" id="PS51257">
    <property type="entry name" value="PROKAR_LIPOPROTEIN"/>
    <property type="match status" value="1"/>
</dbReference>
<sequence>MKKKLTVLGLLYGLGFVIGGCIDCNCTEFAPIYQDYSELSVAYENIVPLNDSLKMRVQRAALLTLSQASDAESRGTFIQGAMACDCPGPQYLDKYSVSRMDIYADSVFVEGRAANEAITDLFEIRTNNFQPYVSLDDRNYFSLNTEWEEFQIKTGARPVNTERTYTLRIELTKSNNTTISYTTGDIVWVDF</sequence>
<gene>
    <name evidence="1" type="ORF">QWY31_14705</name>
</gene>
<dbReference type="Proteomes" id="UP001168552">
    <property type="component" value="Unassembled WGS sequence"/>
</dbReference>
<evidence type="ECO:0000313" key="1">
    <source>
        <dbReference type="EMBL" id="MDN4166759.1"/>
    </source>
</evidence>
<proteinExistence type="predicted"/>
<keyword evidence="2" id="KW-1185">Reference proteome</keyword>
<name>A0ABT8F8Q6_9BACT</name>
<evidence type="ECO:0000313" key="2">
    <source>
        <dbReference type="Proteomes" id="UP001168552"/>
    </source>
</evidence>
<dbReference type="RefSeq" id="WP_320005297.1">
    <property type="nucleotide sequence ID" value="NZ_JAUHJS010000008.1"/>
</dbReference>
<protein>
    <submittedName>
        <fullName evidence="1">Uncharacterized protein</fullName>
    </submittedName>
</protein>
<dbReference type="EMBL" id="JAUHJS010000008">
    <property type="protein sequence ID" value="MDN4166759.1"/>
    <property type="molecule type" value="Genomic_DNA"/>
</dbReference>
<accession>A0ABT8F8Q6</accession>
<organism evidence="1 2">
    <name type="scientific">Shiella aurantiaca</name>
    <dbReference type="NCBI Taxonomy" id="3058365"/>
    <lineage>
        <taxon>Bacteria</taxon>
        <taxon>Pseudomonadati</taxon>
        <taxon>Bacteroidota</taxon>
        <taxon>Cytophagia</taxon>
        <taxon>Cytophagales</taxon>
        <taxon>Shiellaceae</taxon>
        <taxon>Shiella</taxon>
    </lineage>
</organism>
<comment type="caution">
    <text evidence="1">The sequence shown here is derived from an EMBL/GenBank/DDBJ whole genome shotgun (WGS) entry which is preliminary data.</text>
</comment>
<reference evidence="1" key="1">
    <citation type="submission" date="2023-06" db="EMBL/GenBank/DDBJ databases">
        <title>Cytophagales bacterium Strain LB-30, isolated from soil.</title>
        <authorList>
            <person name="Liu B."/>
        </authorList>
    </citation>
    <scope>NUCLEOTIDE SEQUENCE</scope>
    <source>
        <strain evidence="1">LB-30</strain>
    </source>
</reference>